<dbReference type="AlphaFoldDB" id="A0AAX6MGL9"/>
<evidence type="ECO:0000256" key="1">
    <source>
        <dbReference type="SAM" id="SignalP"/>
    </source>
</evidence>
<keyword evidence="1" id="KW-0732">Signal</keyword>
<evidence type="ECO:0000313" key="2">
    <source>
        <dbReference type="EMBL" id="KAK6951755.1"/>
    </source>
</evidence>
<feature type="chain" id="PRO_5043713556" evidence="1">
    <location>
        <begin position="32"/>
        <end position="258"/>
    </location>
</feature>
<comment type="caution">
    <text evidence="2">The sequence shown here is derived from an EMBL/GenBank/DDBJ whole genome shotgun (WGS) entry which is preliminary data.</text>
</comment>
<feature type="signal peptide" evidence="1">
    <location>
        <begin position="1"/>
        <end position="31"/>
    </location>
</feature>
<dbReference type="EMBL" id="JBANMG010000006">
    <property type="protein sequence ID" value="KAK6951755.1"/>
    <property type="molecule type" value="Genomic_DNA"/>
</dbReference>
<dbReference type="Proteomes" id="UP001369815">
    <property type="component" value="Unassembled WGS sequence"/>
</dbReference>
<name>A0AAX6MGL9_9PEZI</name>
<protein>
    <submittedName>
        <fullName evidence="2">Uncharacterized protein</fullName>
    </submittedName>
</protein>
<keyword evidence="3" id="KW-1185">Reference proteome</keyword>
<reference evidence="2 3" key="1">
    <citation type="journal article" date="2024" name="Front Chem Biol">
        <title>Unveiling the potential of Daldinia eschscholtzii MFLUCC 19-0629 through bioactivity and bioinformatics studies for enhanced sustainable agriculture production.</title>
        <authorList>
            <person name="Brooks S."/>
            <person name="Weaver J.A."/>
            <person name="Klomchit A."/>
            <person name="Alharthi S.A."/>
            <person name="Onlamun T."/>
            <person name="Nurani R."/>
            <person name="Vong T.K."/>
            <person name="Alberti F."/>
            <person name="Greco C."/>
        </authorList>
    </citation>
    <scope>NUCLEOTIDE SEQUENCE [LARGE SCALE GENOMIC DNA]</scope>
    <source>
        <strain evidence="2">MFLUCC 19-0629</strain>
    </source>
</reference>
<evidence type="ECO:0000313" key="3">
    <source>
        <dbReference type="Proteomes" id="UP001369815"/>
    </source>
</evidence>
<gene>
    <name evidence="2" type="ORF">Daesc_006278</name>
</gene>
<sequence>MQAQAAISALKNMKKFVVPLVCQLFALLVRGDEHPQPVGNWTVSNVSRTRSAGNETCDWKFQFSQSEAPPDTPPTFCQFTVDADNGHNCDTVTFSGAACNGTERYSVNGGHAPEGFIVMVLLDIEENVEAYFGFDDTALNTGAHIPEQTMNAYPPKSPSKPRARNVLEKPLLPRDNETTWTVKNMYRAVTPSEHRILIDMLILDGSPEGVVCQLALQAPEDADPETWGFSNANCIDNGWTVHWGYMSDQDAGVMTLVP</sequence>
<accession>A0AAX6MGL9</accession>
<proteinExistence type="predicted"/>
<organism evidence="2 3">
    <name type="scientific">Daldinia eschscholtzii</name>
    <dbReference type="NCBI Taxonomy" id="292717"/>
    <lineage>
        <taxon>Eukaryota</taxon>
        <taxon>Fungi</taxon>
        <taxon>Dikarya</taxon>
        <taxon>Ascomycota</taxon>
        <taxon>Pezizomycotina</taxon>
        <taxon>Sordariomycetes</taxon>
        <taxon>Xylariomycetidae</taxon>
        <taxon>Xylariales</taxon>
        <taxon>Hypoxylaceae</taxon>
        <taxon>Daldinia</taxon>
    </lineage>
</organism>